<evidence type="ECO:0000256" key="2">
    <source>
        <dbReference type="ARBA" id="ARBA00009858"/>
    </source>
</evidence>
<evidence type="ECO:0008006" key="7">
    <source>
        <dbReference type="Google" id="ProtNLM"/>
    </source>
</evidence>
<dbReference type="PROSITE" id="PS51808">
    <property type="entry name" value="CHCH"/>
    <property type="match status" value="1"/>
</dbReference>
<dbReference type="PANTHER" id="PTHR15590">
    <property type="entry name" value="CX9C MOTIF-CONTAINING PROTEIN 4"/>
    <property type="match status" value="1"/>
</dbReference>
<evidence type="ECO:0000256" key="1">
    <source>
        <dbReference type="ARBA" id="ARBA00004173"/>
    </source>
</evidence>
<dbReference type="InterPro" id="IPR027179">
    <property type="entry name" value="CMC4"/>
</dbReference>
<evidence type="ECO:0000256" key="4">
    <source>
        <dbReference type="ARBA" id="ARBA00023157"/>
    </source>
</evidence>
<dbReference type="Pfam" id="PF08991">
    <property type="entry name" value="CMC4"/>
    <property type="match status" value="1"/>
</dbReference>
<dbReference type="PANTHER" id="PTHR15590:SF0">
    <property type="entry name" value="CX9C MOTIF-CONTAINING PROTEIN 4"/>
    <property type="match status" value="1"/>
</dbReference>
<keyword evidence="4" id="KW-1015">Disulfide bond</keyword>
<evidence type="ECO:0000313" key="5">
    <source>
        <dbReference type="EMBL" id="CAK7922790.1"/>
    </source>
</evidence>
<evidence type="ECO:0000256" key="3">
    <source>
        <dbReference type="ARBA" id="ARBA00023128"/>
    </source>
</evidence>
<keyword evidence="3" id="KW-0496">Mitochondrion</keyword>
<dbReference type="InterPro" id="IPR009069">
    <property type="entry name" value="Cys_alpha_HP_mot_SF"/>
</dbReference>
<name>A0AAV1TMM2_9STRA</name>
<evidence type="ECO:0000313" key="6">
    <source>
        <dbReference type="Proteomes" id="UP001162060"/>
    </source>
</evidence>
<dbReference type="EMBL" id="CAKLBY020000066">
    <property type="protein sequence ID" value="CAK7922790.1"/>
    <property type="molecule type" value="Genomic_DNA"/>
</dbReference>
<dbReference type="Gene3D" id="1.10.287.1130">
    <property type="entry name" value="CytochromE C oxidase copper chaperone"/>
    <property type="match status" value="1"/>
</dbReference>
<dbReference type="SUPFAM" id="SSF47072">
    <property type="entry name" value="Cysteine alpha-hairpin motif"/>
    <property type="match status" value="1"/>
</dbReference>
<sequence length="66" mass="7437">MTFEKALCERVCKKQACAIQFCLQRHGYQESKCTAVIKQYYDCCAAATKAEEKLVQDPGRVVTADD</sequence>
<comment type="caution">
    <text evidence="5">The sequence shown here is derived from an EMBL/GenBank/DDBJ whole genome shotgun (WGS) entry which is preliminary data.</text>
</comment>
<comment type="similarity">
    <text evidence="2">Belongs to the CMC4 family.</text>
</comment>
<gene>
    <name evidence="5" type="ORF">PM001_LOCUS7961</name>
</gene>
<dbReference type="AlphaFoldDB" id="A0AAV1TMM2"/>
<dbReference type="GO" id="GO:0005758">
    <property type="term" value="C:mitochondrial intermembrane space"/>
    <property type="evidence" value="ECO:0007669"/>
    <property type="project" value="TreeGrafter"/>
</dbReference>
<organism evidence="5 6">
    <name type="scientific">Peronospora matthiolae</name>
    <dbReference type="NCBI Taxonomy" id="2874970"/>
    <lineage>
        <taxon>Eukaryota</taxon>
        <taxon>Sar</taxon>
        <taxon>Stramenopiles</taxon>
        <taxon>Oomycota</taxon>
        <taxon>Peronosporomycetes</taxon>
        <taxon>Peronosporales</taxon>
        <taxon>Peronosporaceae</taxon>
        <taxon>Peronospora</taxon>
    </lineage>
</organism>
<protein>
    <recommendedName>
        <fullName evidence="7">Cx9C motif-containing protein 4, mitochondrial</fullName>
    </recommendedName>
</protein>
<reference evidence="5" key="1">
    <citation type="submission" date="2024-01" db="EMBL/GenBank/DDBJ databases">
        <authorList>
            <person name="Webb A."/>
        </authorList>
    </citation>
    <scope>NUCLEOTIDE SEQUENCE</scope>
    <source>
        <strain evidence="5">Pm1</strain>
    </source>
</reference>
<dbReference type="Proteomes" id="UP001162060">
    <property type="component" value="Unassembled WGS sequence"/>
</dbReference>
<accession>A0AAV1TMM2</accession>
<proteinExistence type="inferred from homology"/>
<comment type="subcellular location">
    <subcellularLocation>
        <location evidence="1">Mitochondrion</location>
    </subcellularLocation>
</comment>